<dbReference type="InterPro" id="IPR000306">
    <property type="entry name" value="Znf_FYVE"/>
</dbReference>
<dbReference type="RefSeq" id="XP_008877760.1">
    <property type="nucleotide sequence ID" value="XM_008879538.1"/>
</dbReference>
<keyword evidence="2 4" id="KW-0863">Zinc-finger</keyword>
<dbReference type="EMBL" id="KI913990">
    <property type="protein sequence ID" value="ETV93719.1"/>
    <property type="molecule type" value="Genomic_DNA"/>
</dbReference>
<name>A0A024TI94_9STRA</name>
<evidence type="ECO:0000256" key="1">
    <source>
        <dbReference type="ARBA" id="ARBA00022723"/>
    </source>
</evidence>
<dbReference type="AlphaFoldDB" id="A0A024TI94"/>
<dbReference type="InterPro" id="IPR011011">
    <property type="entry name" value="Znf_FYVE_PHD"/>
</dbReference>
<keyword evidence="1" id="KW-0479">Metal-binding</keyword>
<dbReference type="PROSITE" id="PS50178">
    <property type="entry name" value="ZF_FYVE"/>
    <property type="match status" value="1"/>
</dbReference>
<keyword evidence="3" id="KW-0862">Zinc</keyword>
<sequence>MMSLYVMAKTIRAENKEMHEAELPRDHRSHCLNCRKQFNLLRRKVKCTTCGEGFCKDCTEVVLSDDDKRTCHYCFNSFYKHSMNTDCSLPTPTHGDGSSNVDNLSMTVESFYKTYYATLQKPTSLSAQDTDTATDSDRNSDDSDDRRSSIPIL</sequence>
<dbReference type="GO" id="GO:0008270">
    <property type="term" value="F:zinc ion binding"/>
    <property type="evidence" value="ECO:0007669"/>
    <property type="project" value="UniProtKB-KW"/>
</dbReference>
<evidence type="ECO:0000256" key="2">
    <source>
        <dbReference type="ARBA" id="ARBA00022771"/>
    </source>
</evidence>
<evidence type="ECO:0000256" key="5">
    <source>
        <dbReference type="SAM" id="MobiDB-lite"/>
    </source>
</evidence>
<dbReference type="Pfam" id="PF01363">
    <property type="entry name" value="FYVE"/>
    <property type="match status" value="1"/>
</dbReference>
<dbReference type="SMART" id="SM00064">
    <property type="entry name" value="FYVE"/>
    <property type="match status" value="1"/>
</dbReference>
<protein>
    <recommendedName>
        <fullName evidence="6">FYVE-type domain-containing protein</fullName>
    </recommendedName>
</protein>
<reference evidence="7" key="1">
    <citation type="submission" date="2013-12" db="EMBL/GenBank/DDBJ databases">
        <title>The Genome Sequence of Aphanomyces invadans NJM9701.</title>
        <authorList>
            <consortium name="The Broad Institute Genomics Platform"/>
            <person name="Russ C."/>
            <person name="Tyler B."/>
            <person name="van West P."/>
            <person name="Dieguez-Uribeondo J."/>
            <person name="Young S.K."/>
            <person name="Zeng Q."/>
            <person name="Gargeya S."/>
            <person name="Fitzgerald M."/>
            <person name="Abouelleil A."/>
            <person name="Alvarado L."/>
            <person name="Chapman S.B."/>
            <person name="Gainer-Dewar J."/>
            <person name="Goldberg J."/>
            <person name="Griggs A."/>
            <person name="Gujja S."/>
            <person name="Hansen M."/>
            <person name="Howarth C."/>
            <person name="Imamovic A."/>
            <person name="Ireland A."/>
            <person name="Larimer J."/>
            <person name="McCowan C."/>
            <person name="Murphy C."/>
            <person name="Pearson M."/>
            <person name="Poon T.W."/>
            <person name="Priest M."/>
            <person name="Roberts A."/>
            <person name="Saif S."/>
            <person name="Shea T."/>
            <person name="Sykes S."/>
            <person name="Wortman J."/>
            <person name="Nusbaum C."/>
            <person name="Birren B."/>
        </authorList>
    </citation>
    <scope>NUCLEOTIDE SEQUENCE [LARGE SCALE GENOMIC DNA]</scope>
    <source>
        <strain evidence="7">NJM9701</strain>
    </source>
</reference>
<dbReference type="VEuPathDB" id="FungiDB:H310_12483"/>
<feature type="domain" description="FYVE-type" evidence="6">
    <location>
        <begin position="25"/>
        <end position="79"/>
    </location>
</feature>
<dbReference type="InterPro" id="IPR017455">
    <property type="entry name" value="Znf_FYVE-rel"/>
</dbReference>
<dbReference type="InterPro" id="IPR013083">
    <property type="entry name" value="Znf_RING/FYVE/PHD"/>
</dbReference>
<accession>A0A024TI94</accession>
<evidence type="ECO:0000256" key="3">
    <source>
        <dbReference type="ARBA" id="ARBA00022833"/>
    </source>
</evidence>
<evidence type="ECO:0000256" key="4">
    <source>
        <dbReference type="PROSITE-ProRule" id="PRU00091"/>
    </source>
</evidence>
<evidence type="ECO:0000313" key="7">
    <source>
        <dbReference type="EMBL" id="ETV93719.1"/>
    </source>
</evidence>
<dbReference type="Gene3D" id="3.30.40.10">
    <property type="entry name" value="Zinc/RING finger domain, C3HC4 (zinc finger)"/>
    <property type="match status" value="1"/>
</dbReference>
<dbReference type="SUPFAM" id="SSF57903">
    <property type="entry name" value="FYVE/PHD zinc finger"/>
    <property type="match status" value="1"/>
</dbReference>
<feature type="compositionally biased region" description="Basic and acidic residues" evidence="5">
    <location>
        <begin position="135"/>
        <end position="153"/>
    </location>
</feature>
<evidence type="ECO:0000259" key="6">
    <source>
        <dbReference type="PROSITE" id="PS50178"/>
    </source>
</evidence>
<gene>
    <name evidence="7" type="ORF">H310_12483</name>
</gene>
<proteinExistence type="predicted"/>
<dbReference type="GeneID" id="20089533"/>
<organism evidence="7">
    <name type="scientific">Aphanomyces invadans</name>
    <dbReference type="NCBI Taxonomy" id="157072"/>
    <lineage>
        <taxon>Eukaryota</taxon>
        <taxon>Sar</taxon>
        <taxon>Stramenopiles</taxon>
        <taxon>Oomycota</taxon>
        <taxon>Saprolegniomycetes</taxon>
        <taxon>Saprolegniales</taxon>
        <taxon>Verrucalvaceae</taxon>
        <taxon>Aphanomyces</taxon>
    </lineage>
</organism>
<feature type="region of interest" description="Disordered" evidence="5">
    <location>
        <begin position="125"/>
        <end position="153"/>
    </location>
</feature>
<dbReference type="OrthoDB" id="10018316at2759"/>